<dbReference type="Pfam" id="PF08311">
    <property type="entry name" value="Mad3_BUB1_I"/>
    <property type="match status" value="1"/>
</dbReference>
<reference evidence="8" key="1">
    <citation type="submission" date="2025-08" db="UniProtKB">
        <authorList>
            <consortium name="RefSeq"/>
        </authorList>
    </citation>
    <scope>IDENTIFICATION</scope>
    <source>
        <tissue evidence="8">Whole plant</tissue>
    </source>
</reference>
<dbReference type="SMART" id="SM00777">
    <property type="entry name" value="Mad3_BUB1_I"/>
    <property type="match status" value="1"/>
</dbReference>
<dbReference type="AlphaFoldDB" id="A0A9C6TNC7"/>
<evidence type="ECO:0000259" key="6">
    <source>
        <dbReference type="PROSITE" id="PS51489"/>
    </source>
</evidence>
<dbReference type="PROSITE" id="PS00108">
    <property type="entry name" value="PROTEIN_KINASE_ST"/>
    <property type="match status" value="1"/>
</dbReference>
<feature type="domain" description="Protein kinase" evidence="5">
    <location>
        <begin position="221"/>
        <end position="390"/>
    </location>
</feature>
<evidence type="ECO:0000313" key="7">
    <source>
        <dbReference type="Proteomes" id="UP000515211"/>
    </source>
</evidence>
<dbReference type="SUPFAM" id="SSF56112">
    <property type="entry name" value="Protein kinase-like (PK-like)"/>
    <property type="match status" value="1"/>
</dbReference>
<dbReference type="Gene3D" id="1.25.40.430">
    <property type="match status" value="1"/>
</dbReference>
<proteinExistence type="predicted"/>
<gene>
    <name evidence="8" type="primary">LOC107472571</name>
</gene>
<keyword evidence="7" id="KW-1185">Reference proteome</keyword>
<protein>
    <submittedName>
        <fullName evidence="8">Mitotic checkpoint serine/threonine-protein kinase BUB1-like</fullName>
    </submittedName>
</protein>
<evidence type="ECO:0000313" key="8">
    <source>
        <dbReference type="RefSeq" id="XP_052112223.1"/>
    </source>
</evidence>
<dbReference type="GO" id="GO:0005524">
    <property type="term" value="F:ATP binding"/>
    <property type="evidence" value="ECO:0007669"/>
    <property type="project" value="InterPro"/>
</dbReference>
<dbReference type="GO" id="GO:0004672">
    <property type="term" value="F:protein kinase activity"/>
    <property type="evidence" value="ECO:0007669"/>
    <property type="project" value="InterPro"/>
</dbReference>
<accession>A0A9C6TNC7</accession>
<evidence type="ECO:0000256" key="3">
    <source>
        <dbReference type="ARBA" id="ARBA00022838"/>
    </source>
</evidence>
<keyword evidence="4" id="KW-0137">Centromere</keyword>
<name>A0A9C6TNC7_ARADU</name>
<dbReference type="InterPro" id="IPR013212">
    <property type="entry name" value="Mad3/Bub1_I"/>
</dbReference>
<evidence type="ECO:0000256" key="2">
    <source>
        <dbReference type="ARBA" id="ARBA00022454"/>
    </source>
</evidence>
<dbReference type="GO" id="GO:0007094">
    <property type="term" value="P:mitotic spindle assembly checkpoint signaling"/>
    <property type="evidence" value="ECO:0007669"/>
    <property type="project" value="InterPro"/>
</dbReference>
<dbReference type="Proteomes" id="UP000515211">
    <property type="component" value="Unplaced"/>
</dbReference>
<dbReference type="PROSITE" id="PS51489">
    <property type="entry name" value="BUB1_N"/>
    <property type="match status" value="1"/>
</dbReference>
<feature type="domain" description="BUB1 N-terminal" evidence="6">
    <location>
        <begin position="4"/>
        <end position="159"/>
    </location>
</feature>
<dbReference type="SMART" id="SM00220">
    <property type="entry name" value="S_TKc"/>
    <property type="match status" value="1"/>
</dbReference>
<dbReference type="KEGG" id="adu:107472571"/>
<dbReference type="Pfam" id="PF00069">
    <property type="entry name" value="Pkinase"/>
    <property type="match status" value="1"/>
</dbReference>
<dbReference type="InterPro" id="IPR008271">
    <property type="entry name" value="Ser/Thr_kinase_AS"/>
</dbReference>
<dbReference type="GeneID" id="107472571"/>
<dbReference type="Gene3D" id="1.10.510.10">
    <property type="entry name" value="Transferase(Phosphotransferase) domain 1"/>
    <property type="match status" value="1"/>
</dbReference>
<evidence type="ECO:0000256" key="1">
    <source>
        <dbReference type="ARBA" id="ARBA00004629"/>
    </source>
</evidence>
<dbReference type="GO" id="GO:0032991">
    <property type="term" value="C:protein-containing complex"/>
    <property type="evidence" value="ECO:0007669"/>
    <property type="project" value="UniProtKB-ARBA"/>
</dbReference>
<dbReference type="InterPro" id="IPR011009">
    <property type="entry name" value="Kinase-like_dom_sf"/>
</dbReference>
<sequence length="390" mass="44268">MATFYNSLTSATDDPLLPFLWSVKNALEGSGGSSQNLLNLLGDCIISFKDSEQYRNDVRFLKIWILYMGVSSDFGSVFMEMLNCNVCTKNASLYVWSACFFELKGRLHDALTIYHLGISRNAEPIEWLKKAQALCHQRISETWKAAERQKIDYKGSTELGNIGINPWDSSILEDLMKKINPTIKKFYGYHLSTKSYTGKVALSTLKNASRNKVIEIGGRKYHIKGCAGQGGFAQVYKAFVNSDPNDVVALKIQKPAFPWEFYMYRQLDMRITGRERSSYGLAQRIHLYADCSILICDYLAHGTLQDVINTYAVQGKPMEEVLCIYYTIEMLHMVETLHGVGLIHGDFKPDNLLIRYARDDLTEEGFLDRSGPSCDQTGEEGLFWISFQMT</sequence>
<organism evidence="7 8">
    <name type="scientific">Arachis duranensis</name>
    <name type="common">Wild peanut</name>
    <dbReference type="NCBI Taxonomy" id="130453"/>
    <lineage>
        <taxon>Eukaryota</taxon>
        <taxon>Viridiplantae</taxon>
        <taxon>Streptophyta</taxon>
        <taxon>Embryophyta</taxon>
        <taxon>Tracheophyta</taxon>
        <taxon>Spermatophyta</taxon>
        <taxon>Magnoliopsida</taxon>
        <taxon>eudicotyledons</taxon>
        <taxon>Gunneridae</taxon>
        <taxon>Pentapetalae</taxon>
        <taxon>rosids</taxon>
        <taxon>fabids</taxon>
        <taxon>Fabales</taxon>
        <taxon>Fabaceae</taxon>
        <taxon>Papilionoideae</taxon>
        <taxon>50 kb inversion clade</taxon>
        <taxon>dalbergioids sensu lato</taxon>
        <taxon>Dalbergieae</taxon>
        <taxon>Pterocarpus clade</taxon>
        <taxon>Arachis</taxon>
    </lineage>
</organism>
<dbReference type="GO" id="GO:0051754">
    <property type="term" value="P:meiotic sister chromatid cohesion, centromeric"/>
    <property type="evidence" value="ECO:0007669"/>
    <property type="project" value="TreeGrafter"/>
</dbReference>
<keyword evidence="2" id="KW-0158">Chromosome</keyword>
<evidence type="ECO:0000259" key="5">
    <source>
        <dbReference type="PROSITE" id="PS50011"/>
    </source>
</evidence>
<dbReference type="InterPro" id="IPR000719">
    <property type="entry name" value="Prot_kinase_dom"/>
</dbReference>
<dbReference type="InterPro" id="IPR015661">
    <property type="entry name" value="Bub1/Mad3"/>
</dbReference>
<dbReference type="PROSITE" id="PS50011">
    <property type="entry name" value="PROTEIN_KINASE_DOM"/>
    <property type="match status" value="1"/>
</dbReference>
<dbReference type="RefSeq" id="XP_052112223.1">
    <property type="nucleotide sequence ID" value="XM_052256263.1"/>
</dbReference>
<dbReference type="PANTHER" id="PTHR14030:SF4">
    <property type="entry name" value="BUB1 KINASE, ISOFORM A-RELATED"/>
    <property type="match status" value="1"/>
</dbReference>
<dbReference type="PANTHER" id="PTHR14030">
    <property type="entry name" value="MITOTIC CHECKPOINT SERINE/THREONINE-PROTEIN KINASE BUB1"/>
    <property type="match status" value="1"/>
</dbReference>
<evidence type="ECO:0000256" key="4">
    <source>
        <dbReference type="ARBA" id="ARBA00023328"/>
    </source>
</evidence>
<keyword evidence="3" id="KW-0995">Kinetochore</keyword>
<dbReference type="GO" id="GO:0000776">
    <property type="term" value="C:kinetochore"/>
    <property type="evidence" value="ECO:0007669"/>
    <property type="project" value="UniProtKB-KW"/>
</dbReference>
<comment type="subcellular location">
    <subcellularLocation>
        <location evidence="1">Chromosome</location>
        <location evidence="1">Centromere</location>
        <location evidence="1">Kinetochore</location>
    </subcellularLocation>
</comment>